<dbReference type="InterPro" id="IPR015897">
    <property type="entry name" value="CHK_kinase-like"/>
</dbReference>
<dbReference type="PANTHER" id="PTHR11012">
    <property type="entry name" value="PROTEIN KINASE-LIKE DOMAIN-CONTAINING"/>
    <property type="match status" value="1"/>
</dbReference>
<dbReference type="Proteomes" id="UP000694920">
    <property type="component" value="Unplaced"/>
</dbReference>
<feature type="domain" description="CHK kinase-like" evidence="1">
    <location>
        <begin position="133"/>
        <end position="320"/>
    </location>
</feature>
<evidence type="ECO:0000313" key="3">
    <source>
        <dbReference type="RefSeq" id="XP_024946215.1"/>
    </source>
</evidence>
<evidence type="ECO:0000259" key="1">
    <source>
        <dbReference type="SMART" id="SM00587"/>
    </source>
</evidence>
<name>A0AAJ7RT54_CEPCN</name>
<dbReference type="GeneID" id="107273159"/>
<dbReference type="Pfam" id="PF02958">
    <property type="entry name" value="EcKL"/>
    <property type="match status" value="1"/>
</dbReference>
<keyword evidence="2" id="KW-1185">Reference proteome</keyword>
<dbReference type="RefSeq" id="XP_024946215.1">
    <property type="nucleotide sequence ID" value="XM_025090447.1"/>
</dbReference>
<accession>A0AAJ7RT54</accession>
<evidence type="ECO:0000313" key="2">
    <source>
        <dbReference type="Proteomes" id="UP000694920"/>
    </source>
</evidence>
<dbReference type="Gene3D" id="3.90.1200.10">
    <property type="match status" value="1"/>
</dbReference>
<dbReference type="SMART" id="SM00587">
    <property type="entry name" value="CHK"/>
    <property type="match status" value="1"/>
</dbReference>
<proteinExistence type="predicted"/>
<dbReference type="KEGG" id="ccin:107273159"/>
<dbReference type="AlphaFoldDB" id="A0AAJ7RT54"/>
<dbReference type="InterPro" id="IPR004119">
    <property type="entry name" value="EcKL"/>
</dbReference>
<protein>
    <submittedName>
        <fullName evidence="3">Uncharacterized protein LOC107273159</fullName>
    </submittedName>
</protein>
<gene>
    <name evidence="3" type="primary">LOC107273159</name>
</gene>
<reference evidence="3" key="1">
    <citation type="submission" date="2025-08" db="UniProtKB">
        <authorList>
            <consortium name="RefSeq"/>
        </authorList>
    </citation>
    <scope>IDENTIFICATION</scope>
</reference>
<dbReference type="InterPro" id="IPR011009">
    <property type="entry name" value="Kinase-like_dom_sf"/>
</dbReference>
<dbReference type="SUPFAM" id="SSF56112">
    <property type="entry name" value="Protein kinase-like (PK-like)"/>
    <property type="match status" value="1"/>
</dbReference>
<dbReference type="PANTHER" id="PTHR11012:SF55">
    <property type="entry name" value="BHLH DOMAIN-CONTAINING PROTEIN"/>
    <property type="match status" value="1"/>
</dbReference>
<sequence length="396" mass="45907">MLRDLQDLLRKKLGDGLVVDDFKTEKLLPPGENYASTIIKVDAVVRRNEKADKEVLHAIAKMAPPSVYGREMYQSPLTFRKEIGVYEHILEAYKQLELESGFKEDETFDIGPKYYGSRLSLDPNAEFDDDAAILLENLMVRGYSCGVRSVGYDLDKTKLILKSLARFHALGIALKWKKPEEFEKLKIFMKPVDLKLDGSMMNSLKYMVEKIATDSVIGKYASKIYALNFEDLFDTLMAEPEEPWGTIVHYDFWVNNVMLHVDENSKPDDVKFVDFQMYMYLSPMRDLIFFLFTSLDGDARKDIDELIDFYYESFLAVLARMECDVTKFPREVLDKHLIEDARLELLHCLIMMKILTLDVDGEDKTNPSGILEYGGNELYVIRLREIMLYYVEKGWL</sequence>
<organism evidence="2 3">
    <name type="scientific">Cephus cinctus</name>
    <name type="common">Wheat stem sawfly</name>
    <dbReference type="NCBI Taxonomy" id="211228"/>
    <lineage>
        <taxon>Eukaryota</taxon>
        <taxon>Metazoa</taxon>
        <taxon>Ecdysozoa</taxon>
        <taxon>Arthropoda</taxon>
        <taxon>Hexapoda</taxon>
        <taxon>Insecta</taxon>
        <taxon>Pterygota</taxon>
        <taxon>Neoptera</taxon>
        <taxon>Endopterygota</taxon>
        <taxon>Hymenoptera</taxon>
        <taxon>Cephoidea</taxon>
        <taxon>Cephidae</taxon>
        <taxon>Cephus</taxon>
    </lineage>
</organism>